<gene>
    <name evidence="1" type="ORF">N1851_000423</name>
</gene>
<reference evidence="1" key="1">
    <citation type="journal article" date="2023" name="Front. Mar. Sci.">
        <title>A new Merluccius polli reference genome to investigate the effects of global change in West African waters.</title>
        <authorList>
            <person name="Mateo J.L."/>
            <person name="Blanco-Fernandez C."/>
            <person name="Garcia-Vazquez E."/>
            <person name="Machado-Schiaffino G."/>
        </authorList>
    </citation>
    <scope>NUCLEOTIDE SEQUENCE</scope>
    <source>
        <strain evidence="1">C29</strain>
        <tissue evidence="1">Fin</tissue>
    </source>
</reference>
<evidence type="ECO:0000313" key="1">
    <source>
        <dbReference type="EMBL" id="KAK0156276.1"/>
    </source>
</evidence>
<dbReference type="EMBL" id="JAOPHQ010000016">
    <property type="protein sequence ID" value="KAK0156276.1"/>
    <property type="molecule type" value="Genomic_DNA"/>
</dbReference>
<protein>
    <submittedName>
        <fullName evidence="1">Uncharacterized protein</fullName>
    </submittedName>
</protein>
<dbReference type="Proteomes" id="UP001174136">
    <property type="component" value="Unassembled WGS sequence"/>
</dbReference>
<evidence type="ECO:0000313" key="2">
    <source>
        <dbReference type="Proteomes" id="UP001174136"/>
    </source>
</evidence>
<dbReference type="AlphaFoldDB" id="A0AA47P9P9"/>
<name>A0AA47P9P9_MERPO</name>
<organism evidence="1 2">
    <name type="scientific">Merluccius polli</name>
    <name type="common">Benguela hake</name>
    <name type="synonym">Merluccius cadenati</name>
    <dbReference type="NCBI Taxonomy" id="89951"/>
    <lineage>
        <taxon>Eukaryota</taxon>
        <taxon>Metazoa</taxon>
        <taxon>Chordata</taxon>
        <taxon>Craniata</taxon>
        <taxon>Vertebrata</taxon>
        <taxon>Euteleostomi</taxon>
        <taxon>Actinopterygii</taxon>
        <taxon>Neopterygii</taxon>
        <taxon>Teleostei</taxon>
        <taxon>Neoteleostei</taxon>
        <taxon>Acanthomorphata</taxon>
        <taxon>Zeiogadaria</taxon>
        <taxon>Gadariae</taxon>
        <taxon>Gadiformes</taxon>
        <taxon>Gadoidei</taxon>
        <taxon>Merlucciidae</taxon>
        <taxon>Merluccius</taxon>
    </lineage>
</organism>
<comment type="caution">
    <text evidence="1">The sequence shown here is derived from an EMBL/GenBank/DDBJ whole genome shotgun (WGS) entry which is preliminary data.</text>
</comment>
<sequence>MTGLLPANLPPPPLPYNSVQATVELPYVKEEVRSAPIAKPPKSLLQVQQSAYGIVPATRALENSDSYQRPWFKPVQPPLQSFSLPPAEPKNSAACGVPKSTPGCNPQQLPGGSWMQPQPLPPIRTSHIPESSYYGPRPTISNFSHRDPSGFARLKLSLENLLPPGATELFKYQVLVDHLQLEEARWIADAYLNSPTPFSDTMAALNDKFDCIEAYCCCVGLTR</sequence>
<accession>A0AA47P9P9</accession>
<proteinExistence type="predicted"/>
<keyword evidence="2" id="KW-1185">Reference proteome</keyword>